<evidence type="ECO:0000256" key="2">
    <source>
        <dbReference type="SAM" id="MobiDB-lite"/>
    </source>
</evidence>
<dbReference type="InterPro" id="IPR011542">
    <property type="entry name" value="SUF_FeS_clus_asmbl_SufD"/>
</dbReference>
<evidence type="ECO:0000313" key="4">
    <source>
        <dbReference type="EMBL" id="KAA6433696.1"/>
    </source>
</evidence>
<feature type="region of interest" description="Disordered" evidence="2">
    <location>
        <begin position="1"/>
        <end position="39"/>
    </location>
</feature>
<name>A0A5M8QG20_9MICO</name>
<evidence type="ECO:0000256" key="1">
    <source>
        <dbReference type="ARBA" id="ARBA00043967"/>
    </source>
</evidence>
<dbReference type="SUPFAM" id="SSF101960">
    <property type="entry name" value="Stabilizer of iron transporter SufD"/>
    <property type="match status" value="1"/>
</dbReference>
<dbReference type="InterPro" id="IPR037284">
    <property type="entry name" value="SUF_FeS_clus_asmbl_SufBD_sf"/>
</dbReference>
<evidence type="ECO:0000313" key="5">
    <source>
        <dbReference type="Proteomes" id="UP000323221"/>
    </source>
</evidence>
<dbReference type="RefSeq" id="WP_146356102.1">
    <property type="nucleotide sequence ID" value="NZ_VOIR01000013.1"/>
</dbReference>
<gene>
    <name evidence="4" type="primary">sufD</name>
    <name evidence="4" type="ORF">FQ330_06300</name>
</gene>
<comment type="similarity">
    <text evidence="1">Belongs to the iron-sulfur cluster assembly SufBD family.</text>
</comment>
<dbReference type="OrthoDB" id="9803529at2"/>
<dbReference type="Proteomes" id="UP000323221">
    <property type="component" value="Unassembled WGS sequence"/>
</dbReference>
<dbReference type="PANTHER" id="PTHR43575:SF1">
    <property type="entry name" value="PROTEIN ABCI7, CHLOROPLASTIC"/>
    <property type="match status" value="1"/>
</dbReference>
<dbReference type="InterPro" id="IPR000825">
    <property type="entry name" value="SUF_FeS_clus_asmbl_SufBD_core"/>
</dbReference>
<dbReference type="Pfam" id="PF01458">
    <property type="entry name" value="SUFBD_core"/>
    <property type="match status" value="1"/>
</dbReference>
<comment type="caution">
    <text evidence="4">The sequence shown here is derived from an EMBL/GenBank/DDBJ whole genome shotgun (WGS) entry which is preliminary data.</text>
</comment>
<dbReference type="EMBL" id="VOIR01000013">
    <property type="protein sequence ID" value="KAA6433696.1"/>
    <property type="molecule type" value="Genomic_DNA"/>
</dbReference>
<dbReference type="NCBIfam" id="TIGR01981">
    <property type="entry name" value="sufD"/>
    <property type="match status" value="1"/>
</dbReference>
<proteinExistence type="inferred from homology"/>
<dbReference type="InterPro" id="IPR055346">
    <property type="entry name" value="Fe-S_cluster_assembly_SufBD"/>
</dbReference>
<keyword evidence="5" id="KW-1185">Reference proteome</keyword>
<feature type="domain" description="SUF system FeS cluster assembly SufBD core" evidence="3">
    <location>
        <begin position="142"/>
        <end position="366"/>
    </location>
</feature>
<evidence type="ECO:0000259" key="3">
    <source>
        <dbReference type="Pfam" id="PF01458"/>
    </source>
</evidence>
<dbReference type="AlphaFoldDB" id="A0A5M8QG20"/>
<protein>
    <submittedName>
        <fullName evidence="4">Fe-S cluster assembly protein SufD</fullName>
    </submittedName>
</protein>
<dbReference type="GO" id="GO:0016226">
    <property type="term" value="P:iron-sulfur cluster assembly"/>
    <property type="evidence" value="ECO:0007669"/>
    <property type="project" value="InterPro"/>
</dbReference>
<dbReference type="PANTHER" id="PTHR43575">
    <property type="entry name" value="PROTEIN ABCI7, CHLOROPLASTIC"/>
    <property type="match status" value="1"/>
</dbReference>
<sequence>MTATDTTPAALRTEAEPARPIQTRSERPTSFDPADFGAPTGREVNWKLSDVRRLAPLFVDEETEAGDEPGIAYDVDGIAERGLLVESTGHDAAPRGEIFRPEDVVSAIAWKRCPNALHIRLPEGQEVAEPIVARLHGLGADRHANAHIVIEAQPGSIGTVVLHHSGSARYAQNVEILVRAGARLTVISVQDWDDDAVHASAHQAVVADGGYLKHMVVSFGGDVVRVNPSVRLAGHRAEGELYGLSFADAGQHLESQVYLFHEGVETRGDVLYKGALQGTGARSVWIGDVLIGSGATGTDSYEKNQNLVLSDGTRADSIPNLEIETGDIAGAGHASATGRFDDEQLFYLQSRGIEEEEARRLVVIGFLMEIVQKIGVAEIEERLAEAIDEELRRGAGLAPATRAGA</sequence>
<organism evidence="4 5">
    <name type="scientific">Agrococcus sediminis</name>
    <dbReference type="NCBI Taxonomy" id="2599924"/>
    <lineage>
        <taxon>Bacteria</taxon>
        <taxon>Bacillati</taxon>
        <taxon>Actinomycetota</taxon>
        <taxon>Actinomycetes</taxon>
        <taxon>Micrococcales</taxon>
        <taxon>Microbacteriaceae</taxon>
        <taxon>Agrococcus</taxon>
    </lineage>
</organism>
<accession>A0A5M8QG20</accession>
<reference evidence="4 5" key="1">
    <citation type="submission" date="2019-08" db="EMBL/GenBank/DDBJ databases">
        <title>Agrococcus lahaulensis sp. nov., isolated from a cold desert of the Indian Himalayas.</title>
        <authorList>
            <person name="Qu J.H."/>
        </authorList>
    </citation>
    <scope>NUCLEOTIDE SEQUENCE [LARGE SCALE GENOMIC DNA]</scope>
    <source>
        <strain evidence="4 5">NS18</strain>
    </source>
</reference>